<keyword evidence="3" id="KW-1185">Reference proteome</keyword>
<organism evidence="2 3">
    <name type="scientific">Microthyrium microscopicum</name>
    <dbReference type="NCBI Taxonomy" id="703497"/>
    <lineage>
        <taxon>Eukaryota</taxon>
        <taxon>Fungi</taxon>
        <taxon>Dikarya</taxon>
        <taxon>Ascomycota</taxon>
        <taxon>Pezizomycotina</taxon>
        <taxon>Dothideomycetes</taxon>
        <taxon>Dothideomycetes incertae sedis</taxon>
        <taxon>Microthyriales</taxon>
        <taxon>Microthyriaceae</taxon>
        <taxon>Microthyrium</taxon>
    </lineage>
</organism>
<dbReference type="EMBL" id="MU004244">
    <property type="protein sequence ID" value="KAF2663655.1"/>
    <property type="molecule type" value="Genomic_DNA"/>
</dbReference>
<dbReference type="InterPro" id="IPR010730">
    <property type="entry name" value="HET"/>
</dbReference>
<dbReference type="Proteomes" id="UP000799302">
    <property type="component" value="Unassembled WGS sequence"/>
</dbReference>
<dbReference type="AlphaFoldDB" id="A0A6A6TUB8"/>
<accession>A0A6A6TUB8</accession>
<dbReference type="Pfam" id="PF06985">
    <property type="entry name" value="HET"/>
    <property type="match status" value="1"/>
</dbReference>
<evidence type="ECO:0000259" key="1">
    <source>
        <dbReference type="Pfam" id="PF06985"/>
    </source>
</evidence>
<reference evidence="2" key="1">
    <citation type="journal article" date="2020" name="Stud. Mycol.">
        <title>101 Dothideomycetes genomes: a test case for predicting lifestyles and emergence of pathogens.</title>
        <authorList>
            <person name="Haridas S."/>
            <person name="Albert R."/>
            <person name="Binder M."/>
            <person name="Bloem J."/>
            <person name="Labutti K."/>
            <person name="Salamov A."/>
            <person name="Andreopoulos B."/>
            <person name="Baker S."/>
            <person name="Barry K."/>
            <person name="Bills G."/>
            <person name="Bluhm B."/>
            <person name="Cannon C."/>
            <person name="Castanera R."/>
            <person name="Culley D."/>
            <person name="Daum C."/>
            <person name="Ezra D."/>
            <person name="Gonzalez J."/>
            <person name="Henrissat B."/>
            <person name="Kuo A."/>
            <person name="Liang C."/>
            <person name="Lipzen A."/>
            <person name="Lutzoni F."/>
            <person name="Magnuson J."/>
            <person name="Mondo S."/>
            <person name="Nolan M."/>
            <person name="Ohm R."/>
            <person name="Pangilinan J."/>
            <person name="Park H.-J."/>
            <person name="Ramirez L."/>
            <person name="Alfaro M."/>
            <person name="Sun H."/>
            <person name="Tritt A."/>
            <person name="Yoshinaga Y."/>
            <person name="Zwiers L.-H."/>
            <person name="Turgeon B."/>
            <person name="Goodwin S."/>
            <person name="Spatafora J."/>
            <person name="Crous P."/>
            <person name="Grigoriev I."/>
        </authorList>
    </citation>
    <scope>NUCLEOTIDE SEQUENCE</scope>
    <source>
        <strain evidence="2">CBS 115976</strain>
    </source>
</reference>
<proteinExistence type="predicted"/>
<dbReference type="OrthoDB" id="5303367at2759"/>
<evidence type="ECO:0000313" key="3">
    <source>
        <dbReference type="Proteomes" id="UP000799302"/>
    </source>
</evidence>
<sequence length="513" mass="58932">MRLIDTETLEMKLFSNRPSEYAILSHTWGSDDEEVSFAEWTSPGFHASPPVQKPGYRKILHSALIAWRDHNIPLLWVDTCCIDKSSSAELSESINSMFKCCWHPHGTKHSLAGRLNQITGISFEILRRDKVLAHIPVAVKMSWAAKRTTTRVEDMAYCLMGIFGINMSMLYGEGNKAFLRLQEEILKESDDLSILAWKAVKFPQFHGLLADHPSQFEDCGKVLRLRDDRLRSHDLAITNRGLQLRAPARWDNDYGSLILHLGHCTEGNYKTELQITLRRSGAKMFVRDASFGLHSVDTAHRRDMIMENIQIPKLLNIYQQSDLESDVLQLKLKETNGPAKLHRIQLSAEPKGSYEPKRHETLISSPHGRILPGYTGAFIGILRIQLRPIHEDDMHYMEHNTALVVCRFVSTSRDNIWDFDLLSDEGQRYWNQWEEFLHSYTFRNKPHLPYSQAVKSPRLKLGDMSNHIMILDVGSWFSESLAVTIDENLEGSDYSDPYSPYASDHKIRVLQFL</sequence>
<dbReference type="PANTHER" id="PTHR10622">
    <property type="entry name" value="HET DOMAIN-CONTAINING PROTEIN"/>
    <property type="match status" value="1"/>
</dbReference>
<evidence type="ECO:0000313" key="2">
    <source>
        <dbReference type="EMBL" id="KAF2663655.1"/>
    </source>
</evidence>
<feature type="domain" description="Heterokaryon incompatibility" evidence="1">
    <location>
        <begin position="21"/>
        <end position="99"/>
    </location>
</feature>
<gene>
    <name evidence="2" type="ORF">BT63DRAFT_418568</name>
</gene>
<protein>
    <submittedName>
        <fullName evidence="2">HET-domain-containing protein</fullName>
    </submittedName>
</protein>
<name>A0A6A6TUB8_9PEZI</name>
<dbReference type="PANTHER" id="PTHR10622:SF10">
    <property type="entry name" value="HET DOMAIN-CONTAINING PROTEIN"/>
    <property type="match status" value="1"/>
</dbReference>